<protein>
    <submittedName>
        <fullName evidence="3">Curved DNA-binding protein CbpA</fullName>
    </submittedName>
</protein>
<comment type="caution">
    <text evidence="3">The sequence shown here is derived from an EMBL/GenBank/DDBJ whole genome shotgun (WGS) entry which is preliminary data.</text>
</comment>
<evidence type="ECO:0000256" key="1">
    <source>
        <dbReference type="ARBA" id="ARBA00023186"/>
    </source>
</evidence>
<organism evidence="3 4">
    <name type="scientific">Oligosphaera ethanolica</name>
    <dbReference type="NCBI Taxonomy" id="760260"/>
    <lineage>
        <taxon>Bacteria</taxon>
        <taxon>Pseudomonadati</taxon>
        <taxon>Lentisphaerota</taxon>
        <taxon>Oligosphaeria</taxon>
        <taxon>Oligosphaerales</taxon>
        <taxon>Oligosphaeraceae</taxon>
        <taxon>Oligosphaera</taxon>
    </lineage>
</organism>
<accession>A0AAE3VI25</accession>
<dbReference type="AlphaFoldDB" id="A0AAE3VI25"/>
<evidence type="ECO:0000313" key="4">
    <source>
        <dbReference type="Proteomes" id="UP001238163"/>
    </source>
</evidence>
<feature type="domain" description="J" evidence="2">
    <location>
        <begin position="3"/>
        <end position="62"/>
    </location>
</feature>
<dbReference type="InterPro" id="IPR001623">
    <property type="entry name" value="DnaJ_domain"/>
</dbReference>
<dbReference type="SMART" id="SM00271">
    <property type="entry name" value="DnaJ"/>
    <property type="match status" value="1"/>
</dbReference>
<proteinExistence type="predicted"/>
<dbReference type="PRINTS" id="PR00625">
    <property type="entry name" value="JDOMAIN"/>
</dbReference>
<dbReference type="GO" id="GO:0051082">
    <property type="term" value="F:unfolded protein binding"/>
    <property type="evidence" value="ECO:0007669"/>
    <property type="project" value="TreeGrafter"/>
</dbReference>
<keyword evidence="3" id="KW-0238">DNA-binding</keyword>
<name>A0AAE3VI25_9BACT</name>
<sequence>MKYPYAILGVPENATQQEIRQAYLDLLRKYPPEQAPDKFQELRDAWQLVADDVARARLAVFGLQFHPHPPPKPSCLLPETSALPRRPGTAFWRKLLANTEPTHD</sequence>
<dbReference type="PANTHER" id="PTHR43096">
    <property type="entry name" value="DNAJ HOMOLOG 1, MITOCHONDRIAL-RELATED"/>
    <property type="match status" value="1"/>
</dbReference>
<keyword evidence="1" id="KW-0143">Chaperone</keyword>
<dbReference type="EMBL" id="JAUSVL010000001">
    <property type="protein sequence ID" value="MDQ0290795.1"/>
    <property type="molecule type" value="Genomic_DNA"/>
</dbReference>
<dbReference type="GO" id="GO:0003677">
    <property type="term" value="F:DNA binding"/>
    <property type="evidence" value="ECO:0007669"/>
    <property type="project" value="UniProtKB-KW"/>
</dbReference>
<dbReference type="GO" id="GO:0042026">
    <property type="term" value="P:protein refolding"/>
    <property type="evidence" value="ECO:0007669"/>
    <property type="project" value="TreeGrafter"/>
</dbReference>
<dbReference type="Proteomes" id="UP001238163">
    <property type="component" value="Unassembled WGS sequence"/>
</dbReference>
<dbReference type="GO" id="GO:0005737">
    <property type="term" value="C:cytoplasm"/>
    <property type="evidence" value="ECO:0007669"/>
    <property type="project" value="TreeGrafter"/>
</dbReference>
<dbReference type="PROSITE" id="PS50076">
    <property type="entry name" value="DNAJ_2"/>
    <property type="match status" value="1"/>
</dbReference>
<gene>
    <name evidence="3" type="ORF">J3R75_002902</name>
</gene>
<dbReference type="InterPro" id="IPR036869">
    <property type="entry name" value="J_dom_sf"/>
</dbReference>
<dbReference type="SUPFAM" id="SSF46565">
    <property type="entry name" value="Chaperone J-domain"/>
    <property type="match status" value="1"/>
</dbReference>
<dbReference type="CDD" id="cd06257">
    <property type="entry name" value="DnaJ"/>
    <property type="match status" value="1"/>
</dbReference>
<reference evidence="3" key="1">
    <citation type="submission" date="2023-07" db="EMBL/GenBank/DDBJ databases">
        <title>Genomic Encyclopedia of Type Strains, Phase IV (KMG-IV): sequencing the most valuable type-strain genomes for metagenomic binning, comparative biology and taxonomic classification.</title>
        <authorList>
            <person name="Goeker M."/>
        </authorList>
    </citation>
    <scope>NUCLEOTIDE SEQUENCE</scope>
    <source>
        <strain evidence="3">DSM 24202</strain>
    </source>
</reference>
<evidence type="ECO:0000259" key="2">
    <source>
        <dbReference type="PROSITE" id="PS50076"/>
    </source>
</evidence>
<dbReference type="Gene3D" id="1.10.287.110">
    <property type="entry name" value="DnaJ domain"/>
    <property type="match status" value="1"/>
</dbReference>
<dbReference type="RefSeq" id="WP_307262698.1">
    <property type="nucleotide sequence ID" value="NZ_JAUSVL010000001.1"/>
</dbReference>
<dbReference type="Pfam" id="PF00226">
    <property type="entry name" value="DnaJ"/>
    <property type="match status" value="1"/>
</dbReference>
<dbReference type="PANTHER" id="PTHR43096:SF52">
    <property type="entry name" value="DNAJ HOMOLOG 1, MITOCHONDRIAL-RELATED"/>
    <property type="match status" value="1"/>
</dbReference>
<evidence type="ECO:0000313" key="3">
    <source>
        <dbReference type="EMBL" id="MDQ0290795.1"/>
    </source>
</evidence>
<keyword evidence="4" id="KW-1185">Reference proteome</keyword>